<reference evidence="10" key="1">
    <citation type="submission" date="2016-08" db="EMBL/GenBank/DDBJ databases">
        <authorList>
            <person name="Seilhamer J.J."/>
        </authorList>
    </citation>
    <scope>NUCLEOTIDE SEQUENCE</scope>
    <source>
        <strain evidence="10">86</strain>
    </source>
</reference>
<keyword evidence="6 8" id="KW-1133">Transmembrane helix</keyword>
<dbReference type="InterPro" id="IPR024989">
    <property type="entry name" value="MFS_assoc_dom"/>
</dbReference>
<evidence type="ECO:0000256" key="6">
    <source>
        <dbReference type="ARBA" id="ARBA00022989"/>
    </source>
</evidence>
<dbReference type="GO" id="GO:0015528">
    <property type="term" value="F:lactose:proton symporter activity"/>
    <property type="evidence" value="ECO:0007669"/>
    <property type="project" value="TreeGrafter"/>
</dbReference>
<evidence type="ECO:0000256" key="5">
    <source>
        <dbReference type="ARBA" id="ARBA00022692"/>
    </source>
</evidence>
<feature type="transmembrane region" description="Helical" evidence="8">
    <location>
        <begin position="235"/>
        <end position="255"/>
    </location>
</feature>
<feature type="transmembrane region" description="Helical" evidence="8">
    <location>
        <begin position="292"/>
        <end position="313"/>
    </location>
</feature>
<sequence>MIGRFAPAYLMGAFYAIAFFVNGVLTPFFPVLLQVKGLSGEQIAFVLATPQVMRMFTMPVVSGLSDRARDRRQVMASLIGLTLGFSMLFGFAQGDLAVMAVGSILLVLSYCVGPLADAFAMIMERHGLGEYGKMRLWGSASFILGNIVGGYAMEHSGSTAVYFLVLFGFAIALLSTVAIPPAPPAAAPSSAAALTVLRKPAFLAVLLGHAVNQAGHAALYSFGTILWRANGFSDFTIGIFWAVGVIAEIILFALAGRMFRVVSPLKLMAGGAVIGCLRWLLFAMDLPLLPTLALQVMHAGSFALAHIGLMRFLREVVPTERAASAQGTFVIFNGLAMALGTALAGRLVPTLGSDTYVVMSVFPILGLIILTAAGGGARRLPAHDATFRVTGGEDLMPAPSPDAPAR</sequence>
<feature type="transmembrane region" description="Helical" evidence="8">
    <location>
        <begin position="98"/>
        <end position="122"/>
    </location>
</feature>
<feature type="transmembrane region" description="Helical" evidence="8">
    <location>
        <begin position="325"/>
        <end position="344"/>
    </location>
</feature>
<proteinExistence type="predicted"/>
<evidence type="ECO:0000256" key="2">
    <source>
        <dbReference type="ARBA" id="ARBA00022448"/>
    </source>
</evidence>
<dbReference type="Pfam" id="PF12832">
    <property type="entry name" value="MFS_1_like"/>
    <property type="match status" value="1"/>
</dbReference>
<dbReference type="InterPro" id="IPR026032">
    <property type="entry name" value="HcaT-like"/>
</dbReference>
<feature type="transmembrane region" description="Helical" evidence="8">
    <location>
        <begin position="159"/>
        <end position="180"/>
    </location>
</feature>
<feature type="transmembrane region" description="Helical" evidence="8">
    <location>
        <begin position="74"/>
        <end position="92"/>
    </location>
</feature>
<keyword evidence="3" id="KW-1003">Cell membrane</keyword>
<dbReference type="PANTHER" id="PTHR23522:SF10">
    <property type="entry name" value="3-PHENYLPROPIONIC ACID TRANSPORTER-RELATED"/>
    <property type="match status" value="1"/>
</dbReference>
<accession>A0A212L4R3</accession>
<evidence type="ECO:0000256" key="8">
    <source>
        <dbReference type="SAM" id="Phobius"/>
    </source>
</evidence>
<dbReference type="InterPro" id="IPR036259">
    <property type="entry name" value="MFS_trans_sf"/>
</dbReference>
<feature type="transmembrane region" description="Helical" evidence="8">
    <location>
        <begin position="201"/>
        <end position="223"/>
    </location>
</feature>
<evidence type="ECO:0000259" key="9">
    <source>
        <dbReference type="Pfam" id="PF12832"/>
    </source>
</evidence>
<dbReference type="RefSeq" id="WP_288200242.1">
    <property type="nucleotide sequence ID" value="NZ_LT608334.1"/>
</dbReference>
<feature type="domain" description="Major facilitator superfamily associated" evidence="9">
    <location>
        <begin position="12"/>
        <end position="347"/>
    </location>
</feature>
<evidence type="ECO:0000313" key="10">
    <source>
        <dbReference type="EMBL" id="SCM72553.1"/>
    </source>
</evidence>
<name>A0A212L4R3_9HYPH</name>
<feature type="transmembrane region" description="Helical" evidence="8">
    <location>
        <begin position="12"/>
        <end position="31"/>
    </location>
</feature>
<dbReference type="NCBIfam" id="NF037955">
    <property type="entry name" value="mfs"/>
    <property type="match status" value="1"/>
</dbReference>
<evidence type="ECO:0000256" key="3">
    <source>
        <dbReference type="ARBA" id="ARBA00022475"/>
    </source>
</evidence>
<evidence type="ECO:0000256" key="4">
    <source>
        <dbReference type="ARBA" id="ARBA00022519"/>
    </source>
</evidence>
<dbReference type="SUPFAM" id="SSF103473">
    <property type="entry name" value="MFS general substrate transporter"/>
    <property type="match status" value="1"/>
</dbReference>
<dbReference type="GO" id="GO:0005886">
    <property type="term" value="C:plasma membrane"/>
    <property type="evidence" value="ECO:0007669"/>
    <property type="project" value="UniProtKB-SubCell"/>
</dbReference>
<evidence type="ECO:0000256" key="7">
    <source>
        <dbReference type="ARBA" id="ARBA00023136"/>
    </source>
</evidence>
<feature type="transmembrane region" description="Helical" evidence="8">
    <location>
        <begin position="134"/>
        <end position="153"/>
    </location>
</feature>
<evidence type="ECO:0000256" key="1">
    <source>
        <dbReference type="ARBA" id="ARBA00004429"/>
    </source>
</evidence>
<gene>
    <name evidence="10" type="ORF">KL86PLE_100619</name>
</gene>
<comment type="subcellular location">
    <subcellularLocation>
        <location evidence="1">Cell inner membrane</location>
        <topology evidence="1">Multi-pass membrane protein</topology>
    </subcellularLocation>
</comment>
<dbReference type="PANTHER" id="PTHR23522">
    <property type="entry name" value="BLL5896 PROTEIN"/>
    <property type="match status" value="1"/>
</dbReference>
<dbReference type="GO" id="GO:0030395">
    <property type="term" value="F:lactose binding"/>
    <property type="evidence" value="ECO:0007669"/>
    <property type="project" value="TreeGrafter"/>
</dbReference>
<dbReference type="Gene3D" id="1.20.1250.20">
    <property type="entry name" value="MFS general substrate transporter like domains"/>
    <property type="match status" value="2"/>
</dbReference>
<dbReference type="PIRSF" id="PIRSF004925">
    <property type="entry name" value="HcaT"/>
    <property type="match status" value="1"/>
</dbReference>
<keyword evidence="2" id="KW-0813">Transport</keyword>
<keyword evidence="5 8" id="KW-0812">Transmembrane</keyword>
<protein>
    <submittedName>
        <fullName evidence="10">Putative Major facilitator superfamily MFS_1</fullName>
    </submittedName>
</protein>
<dbReference type="EMBL" id="FMJD01000002">
    <property type="protein sequence ID" value="SCM72553.1"/>
    <property type="molecule type" value="Genomic_DNA"/>
</dbReference>
<feature type="transmembrane region" description="Helical" evidence="8">
    <location>
        <begin position="356"/>
        <end position="377"/>
    </location>
</feature>
<keyword evidence="4" id="KW-0997">Cell inner membrane</keyword>
<dbReference type="AlphaFoldDB" id="A0A212L4R3"/>
<keyword evidence="7 8" id="KW-0472">Membrane</keyword>
<organism evidence="10">
    <name type="scientific">uncultured Pleomorphomonas sp</name>
    <dbReference type="NCBI Taxonomy" id="442121"/>
    <lineage>
        <taxon>Bacteria</taxon>
        <taxon>Pseudomonadati</taxon>
        <taxon>Pseudomonadota</taxon>
        <taxon>Alphaproteobacteria</taxon>
        <taxon>Hyphomicrobiales</taxon>
        <taxon>Pleomorphomonadaceae</taxon>
        <taxon>Pleomorphomonas</taxon>
        <taxon>environmental samples</taxon>
    </lineage>
</organism>